<keyword evidence="2" id="KW-1185">Reference proteome</keyword>
<reference evidence="2" key="1">
    <citation type="journal article" date="2019" name="Curr. Biol.">
        <title>Genome Sequence of Striga asiatica Provides Insight into the Evolution of Plant Parasitism.</title>
        <authorList>
            <person name="Yoshida S."/>
            <person name="Kim S."/>
            <person name="Wafula E.K."/>
            <person name="Tanskanen J."/>
            <person name="Kim Y.M."/>
            <person name="Honaas L."/>
            <person name="Yang Z."/>
            <person name="Spallek T."/>
            <person name="Conn C.E."/>
            <person name="Ichihashi Y."/>
            <person name="Cheong K."/>
            <person name="Cui S."/>
            <person name="Der J.P."/>
            <person name="Gundlach H."/>
            <person name="Jiao Y."/>
            <person name="Hori C."/>
            <person name="Ishida J.K."/>
            <person name="Kasahara H."/>
            <person name="Kiba T."/>
            <person name="Kim M.S."/>
            <person name="Koo N."/>
            <person name="Laohavisit A."/>
            <person name="Lee Y.H."/>
            <person name="Lumba S."/>
            <person name="McCourt P."/>
            <person name="Mortimer J.C."/>
            <person name="Mutuku J.M."/>
            <person name="Nomura T."/>
            <person name="Sasaki-Sekimoto Y."/>
            <person name="Seto Y."/>
            <person name="Wang Y."/>
            <person name="Wakatake T."/>
            <person name="Sakakibara H."/>
            <person name="Demura T."/>
            <person name="Yamaguchi S."/>
            <person name="Yoneyama K."/>
            <person name="Manabe R.I."/>
            <person name="Nelson D.C."/>
            <person name="Schulman A.H."/>
            <person name="Timko M.P."/>
            <person name="dePamphilis C.W."/>
            <person name="Choi D."/>
            <person name="Shirasu K."/>
        </authorList>
    </citation>
    <scope>NUCLEOTIDE SEQUENCE [LARGE SCALE GENOMIC DNA]</scope>
    <source>
        <strain evidence="2">cv. UVA1</strain>
    </source>
</reference>
<proteinExistence type="predicted"/>
<accession>A0A5A7QXR4</accession>
<comment type="caution">
    <text evidence="1">The sequence shown here is derived from an EMBL/GenBank/DDBJ whole genome shotgun (WGS) entry which is preliminary data.</text>
</comment>
<dbReference type="AlphaFoldDB" id="A0A5A7QXR4"/>
<dbReference type="EMBL" id="BKCP01009126">
    <property type="protein sequence ID" value="GER50165.1"/>
    <property type="molecule type" value="Genomic_DNA"/>
</dbReference>
<dbReference type="Proteomes" id="UP000325081">
    <property type="component" value="Unassembled WGS sequence"/>
</dbReference>
<name>A0A5A7QXR4_STRAF</name>
<protein>
    <submittedName>
        <fullName evidence="1">PKHD-type hydroxylase Bcep18194_B0892</fullName>
    </submittedName>
</protein>
<organism evidence="1 2">
    <name type="scientific">Striga asiatica</name>
    <name type="common">Asiatic witchweed</name>
    <name type="synonym">Buchnera asiatica</name>
    <dbReference type="NCBI Taxonomy" id="4170"/>
    <lineage>
        <taxon>Eukaryota</taxon>
        <taxon>Viridiplantae</taxon>
        <taxon>Streptophyta</taxon>
        <taxon>Embryophyta</taxon>
        <taxon>Tracheophyta</taxon>
        <taxon>Spermatophyta</taxon>
        <taxon>Magnoliopsida</taxon>
        <taxon>eudicotyledons</taxon>
        <taxon>Gunneridae</taxon>
        <taxon>Pentapetalae</taxon>
        <taxon>asterids</taxon>
        <taxon>lamiids</taxon>
        <taxon>Lamiales</taxon>
        <taxon>Orobanchaceae</taxon>
        <taxon>Buchnereae</taxon>
        <taxon>Striga</taxon>
    </lineage>
</organism>
<evidence type="ECO:0000313" key="2">
    <source>
        <dbReference type="Proteomes" id="UP000325081"/>
    </source>
</evidence>
<evidence type="ECO:0000313" key="1">
    <source>
        <dbReference type="EMBL" id="GER50165.1"/>
    </source>
</evidence>
<gene>
    <name evidence="1" type="ORF">STAS_27452</name>
</gene>
<dbReference type="OrthoDB" id="10664450at2759"/>
<sequence length="360" mass="40524">MVGSSRTIHKRVECLIDEGNYHRALIKSSHSSLPRLSGTHQVGPLVGGVKTWIASLCSIDKDCIVNSSAMCTQYSLLGCEREGASELNQSRTGDYPELYTQWKAKRKKKSALKAIPKNIRTTRWRAGAAEALRFACSEMRQRSVERRIGLTIYGQENCLGKQSQGKLLAMAPDDLEVFPGKAQHLSRRIYEKNEWVSPVVQGRNLRDQQKLLLAYLDKRLVQRQDPVKDSFPELDRVESFPESFIGLSLSLAKDHACCLSFSSLSAIEGISKKEQLVPMHAFKKTDRQMATYIKKSEVAGGEFQPIRIRTKLLYPRDEYQPIFEIPPFPTFPAPRKIRSAIDVGGKPLSAVTKTDVKIED</sequence>